<dbReference type="RefSeq" id="WP_367722001.1">
    <property type="nucleotide sequence ID" value="NZ_JBFOCI010000001.1"/>
</dbReference>
<feature type="region of interest" description="Disordered" evidence="1">
    <location>
        <begin position="1"/>
        <end position="65"/>
    </location>
</feature>
<gene>
    <name evidence="2" type="ORF">ABUE31_02955</name>
</gene>
<dbReference type="InterPro" id="IPR025227">
    <property type="entry name" value="DUF4169"/>
</dbReference>
<dbReference type="EMBL" id="JBFOCI010000001">
    <property type="protein sequence ID" value="MEW9804945.1"/>
    <property type="molecule type" value="Genomic_DNA"/>
</dbReference>
<accession>A0ABV3QV41</accession>
<name>A0ABV3QV41_9HYPH</name>
<protein>
    <submittedName>
        <fullName evidence="2">DUF4169 family protein</fullName>
    </submittedName>
</protein>
<sequence>MTNVVNLRMARKRRDRALKEQAASENRALHGRPKAERQRDRIEAERAADFIDGHRRDRTDPQQPR</sequence>
<feature type="compositionally biased region" description="Basic and acidic residues" evidence="1">
    <location>
        <begin position="33"/>
        <end position="65"/>
    </location>
</feature>
<dbReference type="Proteomes" id="UP001556196">
    <property type="component" value="Unassembled WGS sequence"/>
</dbReference>
<evidence type="ECO:0000313" key="3">
    <source>
        <dbReference type="Proteomes" id="UP001556196"/>
    </source>
</evidence>
<keyword evidence="3" id="KW-1185">Reference proteome</keyword>
<dbReference type="Pfam" id="PF13770">
    <property type="entry name" value="DUF4169"/>
    <property type="match status" value="1"/>
</dbReference>
<proteinExistence type="predicted"/>
<evidence type="ECO:0000256" key="1">
    <source>
        <dbReference type="SAM" id="MobiDB-lite"/>
    </source>
</evidence>
<organism evidence="2 3">
    <name type="scientific">Mesorhizobium marinum</name>
    <dbReference type="NCBI Taxonomy" id="3228790"/>
    <lineage>
        <taxon>Bacteria</taxon>
        <taxon>Pseudomonadati</taxon>
        <taxon>Pseudomonadota</taxon>
        <taxon>Alphaproteobacteria</taxon>
        <taxon>Hyphomicrobiales</taxon>
        <taxon>Phyllobacteriaceae</taxon>
        <taxon>Mesorhizobium</taxon>
    </lineage>
</organism>
<evidence type="ECO:0000313" key="2">
    <source>
        <dbReference type="EMBL" id="MEW9804945.1"/>
    </source>
</evidence>
<reference evidence="2 3" key="1">
    <citation type="submission" date="2024-06" db="EMBL/GenBank/DDBJ databases">
        <authorList>
            <person name="Tuo L."/>
        </authorList>
    </citation>
    <scope>NUCLEOTIDE SEQUENCE [LARGE SCALE GENOMIC DNA]</scope>
    <source>
        <strain evidence="2 3">ZMM04-5</strain>
    </source>
</reference>
<comment type="caution">
    <text evidence="2">The sequence shown here is derived from an EMBL/GenBank/DDBJ whole genome shotgun (WGS) entry which is preliminary data.</text>
</comment>